<dbReference type="Proteomes" id="UP001234202">
    <property type="component" value="Unassembled WGS sequence"/>
</dbReference>
<evidence type="ECO:0000313" key="1">
    <source>
        <dbReference type="EMBL" id="KAJ9125925.1"/>
    </source>
</evidence>
<comment type="caution">
    <text evidence="1">The sequence shown here is derived from an EMBL/GenBank/DDBJ whole genome shotgun (WGS) entry which is preliminary data.</text>
</comment>
<accession>A0ACC2XRD0</accession>
<evidence type="ECO:0000313" key="2">
    <source>
        <dbReference type="Proteomes" id="UP001234202"/>
    </source>
</evidence>
<gene>
    <name evidence="1" type="ORF">QFC24_002710</name>
</gene>
<reference evidence="1" key="1">
    <citation type="submission" date="2023-04" db="EMBL/GenBank/DDBJ databases">
        <title>Draft Genome sequencing of Naganishia species isolated from polar environments using Oxford Nanopore Technology.</title>
        <authorList>
            <person name="Leo P."/>
            <person name="Venkateswaran K."/>
        </authorList>
    </citation>
    <scope>NUCLEOTIDE SEQUENCE</scope>
    <source>
        <strain evidence="1">DBVPG 5303</strain>
    </source>
</reference>
<dbReference type="EMBL" id="JASBWV010000007">
    <property type="protein sequence ID" value="KAJ9125925.1"/>
    <property type="molecule type" value="Genomic_DNA"/>
</dbReference>
<proteinExistence type="predicted"/>
<organism evidence="1 2">
    <name type="scientific">Naganishia onofrii</name>
    <dbReference type="NCBI Taxonomy" id="1851511"/>
    <lineage>
        <taxon>Eukaryota</taxon>
        <taxon>Fungi</taxon>
        <taxon>Dikarya</taxon>
        <taxon>Basidiomycota</taxon>
        <taxon>Agaricomycotina</taxon>
        <taxon>Tremellomycetes</taxon>
        <taxon>Filobasidiales</taxon>
        <taxon>Filobasidiaceae</taxon>
        <taxon>Naganishia</taxon>
    </lineage>
</organism>
<keyword evidence="2" id="KW-1185">Reference proteome</keyword>
<protein>
    <submittedName>
        <fullName evidence="1">Uncharacterized protein</fullName>
    </submittedName>
</protein>
<sequence length="760" mass="85814">MPTPLSQVATAESEHDPVYRNGLHACQPVNQSALSKMPSTHSSHRHRHRSPEPQPPSTFKVLSYVAFVWFAWGIFTRLDETEHLRPPASLRQAAHAASSAAHYAGSALHQGERAVEHGYDGLRGAWDDYQGLQKSDNGIYSLSFPKNSIPQQVYSQGSSRRGWFGTILYGISNFITYLVIYPFILLFNIASFLLHYISVTFLMLLTTAYYVAWPLHQILNMVFSTFTAPMGIVWALFRWTEPLWTLFGGLLGVGATLGGGFAWIAKKMEREVYRRNEEKQEQERVRQLEWEIEQREFELEKERRRADEQEKKNLLLQLQGVRHPYRSSHTVPPTRNLILALMDKVLGRNVSFQDQVDEYYADMELLEPPYSAVKPIPWQVDPTIHHHRMRITDELHSGDEDERELLLRASMGQRMLLAPSDSNSFRKRIRQTPINGDRGPYNPPRQQARHHAHPISSQQVLHQHHHYRFATGASHNPLPQLQSRRIDPNLRHDRDDPLPAMHTPPIEGLPPTPHATPAPQTNRQPFMTFPAGNLVRAGMPRARGRGNEEQRAGNGAGKNSTRRISFADVDEEELARNEVEQEPVEGEMFGLSDDDHDLEGEEDSLTAAPDDLEGTDERTHVDAHEDQMADAENLPSGTMPPSIHLHFHNQSTASTSTPDRADRRKRTLRFQEATSSAPTDTTSLPVTDYAGEPGLDLQDKYGTPFKRSSARVGKHLKRAFEQEPNSGRESSGSGATGMLFGQAGTHRRVSGDQDGANLHL</sequence>
<name>A0ACC2XRD0_9TREE</name>